<organism evidence="2 3">
    <name type="scientific">Mycobacteroides abscessus</name>
    <dbReference type="NCBI Taxonomy" id="36809"/>
    <lineage>
        <taxon>Bacteria</taxon>
        <taxon>Bacillati</taxon>
        <taxon>Actinomycetota</taxon>
        <taxon>Actinomycetes</taxon>
        <taxon>Mycobacteriales</taxon>
        <taxon>Mycobacteriaceae</taxon>
        <taxon>Mycobacteroides</taxon>
    </lineage>
</organism>
<evidence type="ECO:0008006" key="4">
    <source>
        <dbReference type="Google" id="ProtNLM"/>
    </source>
</evidence>
<keyword evidence="1" id="KW-0732">Signal</keyword>
<dbReference type="RefSeq" id="WP_005056988.1">
    <property type="nucleotide sequence ID" value="NZ_AP022621.1"/>
</dbReference>
<feature type="chain" id="PRO_5043133705" description="Acid stress chaperone HdeA" evidence="1">
    <location>
        <begin position="23"/>
        <end position="95"/>
    </location>
</feature>
<reference evidence="2 3" key="1">
    <citation type="submission" date="2015-03" db="EMBL/GenBank/DDBJ databases">
        <authorList>
            <person name="Murphy D."/>
        </authorList>
    </citation>
    <scope>NUCLEOTIDE SEQUENCE [LARGE SCALE GENOMIC DNA]</scope>
    <source>
        <strain evidence="2 3">PAP088</strain>
    </source>
</reference>
<feature type="signal peptide" evidence="1">
    <location>
        <begin position="1"/>
        <end position="22"/>
    </location>
</feature>
<gene>
    <name evidence="2" type="ORF">ERS075579_00134</name>
</gene>
<proteinExistence type="predicted"/>
<evidence type="ECO:0000256" key="1">
    <source>
        <dbReference type="SAM" id="SignalP"/>
    </source>
</evidence>
<evidence type="ECO:0000313" key="2">
    <source>
        <dbReference type="EMBL" id="CPV30457.1"/>
    </source>
</evidence>
<sequence length="95" mass="10122">MIPSISKKFAVAIFAVTAVSLAGCSDVINQGGDTTCKEFLTQDDNAQNDAVTKMLKDENQQEPSGLQTTAAKNSAMAYCKTLGNEKSKIKEAPHI</sequence>
<dbReference type="Proteomes" id="UP000045782">
    <property type="component" value="Unassembled WGS sequence"/>
</dbReference>
<dbReference type="EMBL" id="CSWP01000001">
    <property type="protein sequence ID" value="CPV30457.1"/>
    <property type="molecule type" value="Genomic_DNA"/>
</dbReference>
<name>A0A0U0ZFD4_9MYCO</name>
<dbReference type="AlphaFoldDB" id="A0A0U0ZFD4"/>
<dbReference type="PROSITE" id="PS51257">
    <property type="entry name" value="PROKAR_LIPOPROTEIN"/>
    <property type="match status" value="1"/>
</dbReference>
<evidence type="ECO:0000313" key="3">
    <source>
        <dbReference type="Proteomes" id="UP000045782"/>
    </source>
</evidence>
<protein>
    <recommendedName>
        <fullName evidence="4">Acid stress chaperone HdeA</fullName>
    </recommendedName>
</protein>
<accession>A0A0U0ZFD4</accession>